<keyword evidence="2" id="KW-1133">Transmembrane helix</keyword>
<sequence length="199" mass="22348">MKYYREITGSIIVSILLIATISTFILCGTAAENTSDSEKPYYALAGFMLNPSDSDKELIMQRIDESDQLSEDEKTELEQDLINVWNRYPDNTEEDLITVKKVLDITVAVAEKEKATETTTIETTEYNTKTELEEEIPAEGTIENTTENIETTAENVENTPENMDTSDEKNETQSATATPGFSALSLVFVISLILIRRKR</sequence>
<protein>
    <submittedName>
        <fullName evidence="3">Uncharacterized protein</fullName>
    </submittedName>
</protein>
<evidence type="ECO:0000256" key="1">
    <source>
        <dbReference type="SAM" id="MobiDB-lite"/>
    </source>
</evidence>
<keyword evidence="2" id="KW-0472">Membrane</keyword>
<evidence type="ECO:0000256" key="2">
    <source>
        <dbReference type="SAM" id="Phobius"/>
    </source>
</evidence>
<evidence type="ECO:0000313" key="4">
    <source>
        <dbReference type="Proteomes" id="UP000199259"/>
    </source>
</evidence>
<feature type="transmembrane region" description="Helical" evidence="2">
    <location>
        <begin position="7"/>
        <end position="31"/>
    </location>
</feature>
<feature type="transmembrane region" description="Helical" evidence="2">
    <location>
        <begin position="177"/>
        <end position="195"/>
    </location>
</feature>
<dbReference type="AlphaFoldDB" id="A0A7Z7B1D1"/>
<organism evidence="3 4">
    <name type="scientific">Methanolobus vulcani</name>
    <dbReference type="NCBI Taxonomy" id="38026"/>
    <lineage>
        <taxon>Archaea</taxon>
        <taxon>Methanobacteriati</taxon>
        <taxon>Methanobacteriota</taxon>
        <taxon>Stenosarchaea group</taxon>
        <taxon>Methanomicrobia</taxon>
        <taxon>Methanosarcinales</taxon>
        <taxon>Methanosarcinaceae</taxon>
        <taxon>Methanolobus</taxon>
    </lineage>
</organism>
<dbReference type="RefSeq" id="WP_091710683.1">
    <property type="nucleotide sequence ID" value="NZ_FNCA01000009.1"/>
</dbReference>
<dbReference type="Proteomes" id="UP000199259">
    <property type="component" value="Unassembled WGS sequence"/>
</dbReference>
<reference evidence="3 4" key="1">
    <citation type="submission" date="2016-10" db="EMBL/GenBank/DDBJ databases">
        <authorList>
            <person name="Varghese N."/>
            <person name="Submissions S."/>
        </authorList>
    </citation>
    <scope>NUCLEOTIDE SEQUENCE [LARGE SCALE GENOMIC DNA]</scope>
    <source>
        <strain evidence="3 4">PL 12/M</strain>
    </source>
</reference>
<comment type="caution">
    <text evidence="3">The sequence shown here is derived from an EMBL/GenBank/DDBJ whole genome shotgun (WGS) entry which is preliminary data.</text>
</comment>
<evidence type="ECO:0000313" key="3">
    <source>
        <dbReference type="EMBL" id="SDG20199.1"/>
    </source>
</evidence>
<proteinExistence type="predicted"/>
<feature type="region of interest" description="Disordered" evidence="1">
    <location>
        <begin position="155"/>
        <end position="176"/>
    </location>
</feature>
<keyword evidence="2" id="KW-0812">Transmembrane</keyword>
<gene>
    <name evidence="3" type="ORF">SAMN04488589_2395</name>
</gene>
<accession>A0A7Z7B1D1</accession>
<name>A0A7Z7B1D1_9EURY</name>
<dbReference type="EMBL" id="FNCA01000009">
    <property type="protein sequence ID" value="SDG20199.1"/>
    <property type="molecule type" value="Genomic_DNA"/>
</dbReference>
<keyword evidence="4" id="KW-1185">Reference proteome</keyword>
<dbReference type="OrthoDB" id="4220at2220"/>